<dbReference type="Gene3D" id="2.60.310.20">
    <property type="match status" value="1"/>
</dbReference>
<dbReference type="InterPro" id="IPR008922">
    <property type="entry name" value="Di-copper_centre_dom_sf"/>
</dbReference>
<name>A0ABR1US72_9PEZI</name>
<keyword evidence="5" id="KW-0560">Oxidoreductase</keyword>
<keyword evidence="8" id="KW-0470">Melanin biosynthesis</keyword>
<sequence>MDAIQAIKEATDAGIVKGLKDISGVKPRLDIDVMIKTQPDTFNLFILALDKMQKPDFQPRALRYAEIAGIHGIPMRKWDGISGKVNMETEYGDPAGSGYCHHSRSTFPVWHRPYVGLLEQTLFITMVDLAKQWKTAENREKYHQAALQFRMPYWDYYRPRGNRVNFPGIIKNGFTSFAYDYSSPIAFTVDKINVRTAPDDKWTTIANPLHHWDFEEDFVPEKDWVSSKAYVEDELLYARKMTTRYPLPGKDKKPGPSTESNKLLNQVLNTLRMDSNRLALAFLLNEAYNEYDVFASNETKKEGYTSHTEAGTYMEVKASGSLESLHNLYHALVGGNAKIKRGGEDELIVGGGGGHMSQVSTAAFDPVFWMHHGQVERLASIWQAIHRDEKHSWLAKASDRELALFPFRHSKGIAAENMWKADMLRDHETLGYTYDDVQGSKEEIRKRLEDMYGWSIYDPDDRRDCEVTAPENMKPLEVEKTQFFEPLIDEPPTLSGQAPGDKLPSHEEKPAFGKHLAVFHPKHNSREWYIDNMVTRQFLNDTFTVLFFISTEEHGAAPDAAHDAFQAPALVGVHHVFTAPTQVCDNCGDHAAAATVVETTIPITSMLIDFRAEKVLPSLEPEHVKPFLAKRLKWRICKADGSFFDPRRMAQSATFKVGISTKFIENGQVSYDRCGDVIDFIVGSASDTCNAVAALGGATT</sequence>
<protein>
    <recommendedName>
        <fullName evidence="3">tyrosinase</fullName>
        <ecNumber evidence="3">1.14.18.1</ecNumber>
    </recommendedName>
</protein>
<dbReference type="InterPro" id="IPR002227">
    <property type="entry name" value="Tyrosinase_Cu-bd"/>
</dbReference>
<comment type="catalytic activity">
    <reaction evidence="10">
        <text>L-tyrosine + O2 = L-dopaquinone + H2O</text>
        <dbReference type="Rhea" id="RHEA:18117"/>
        <dbReference type="ChEBI" id="CHEBI:15377"/>
        <dbReference type="ChEBI" id="CHEBI:15379"/>
        <dbReference type="ChEBI" id="CHEBI:57924"/>
        <dbReference type="ChEBI" id="CHEBI:58315"/>
        <dbReference type="EC" id="1.14.18.1"/>
    </reaction>
</comment>
<dbReference type="Pfam" id="PF18132">
    <property type="entry name" value="Tyrosinase_C"/>
    <property type="match status" value="1"/>
</dbReference>
<dbReference type="PRINTS" id="PR00092">
    <property type="entry name" value="TYROSINASE"/>
</dbReference>
<evidence type="ECO:0000256" key="6">
    <source>
        <dbReference type="ARBA" id="ARBA00023008"/>
    </source>
</evidence>
<dbReference type="PANTHER" id="PTHR11474:SF76">
    <property type="entry name" value="SHKT DOMAIN-CONTAINING PROTEIN"/>
    <property type="match status" value="1"/>
</dbReference>
<evidence type="ECO:0000259" key="11">
    <source>
        <dbReference type="PROSITE" id="PS00497"/>
    </source>
</evidence>
<dbReference type="SUPFAM" id="SSF48056">
    <property type="entry name" value="Di-copper centre-containing domain"/>
    <property type="match status" value="1"/>
</dbReference>
<keyword evidence="4" id="KW-0479">Metal-binding</keyword>
<feature type="domain" description="Tyrosinase copper-binding" evidence="11">
    <location>
        <begin position="101"/>
        <end position="119"/>
    </location>
</feature>
<evidence type="ECO:0000256" key="10">
    <source>
        <dbReference type="ARBA" id="ARBA00048881"/>
    </source>
</evidence>
<evidence type="ECO:0000313" key="12">
    <source>
        <dbReference type="EMBL" id="KAK8060693.1"/>
    </source>
</evidence>
<dbReference type="Gene3D" id="1.10.1280.10">
    <property type="entry name" value="Di-copper center containing domain from catechol oxidase"/>
    <property type="match status" value="1"/>
</dbReference>
<evidence type="ECO:0000256" key="4">
    <source>
        <dbReference type="ARBA" id="ARBA00022723"/>
    </source>
</evidence>
<evidence type="ECO:0000256" key="8">
    <source>
        <dbReference type="ARBA" id="ARBA00023101"/>
    </source>
</evidence>
<dbReference type="PROSITE" id="PS00497">
    <property type="entry name" value="TYROSINASE_1"/>
    <property type="match status" value="1"/>
</dbReference>
<evidence type="ECO:0000256" key="2">
    <source>
        <dbReference type="ARBA" id="ARBA00009928"/>
    </source>
</evidence>
<dbReference type="InterPro" id="IPR050316">
    <property type="entry name" value="Tyrosinase/Hemocyanin"/>
</dbReference>
<keyword evidence="7" id="KW-0503">Monooxygenase</keyword>
<keyword evidence="13" id="KW-1185">Reference proteome</keyword>
<dbReference type="PANTHER" id="PTHR11474">
    <property type="entry name" value="TYROSINASE FAMILY MEMBER"/>
    <property type="match status" value="1"/>
</dbReference>
<evidence type="ECO:0000256" key="1">
    <source>
        <dbReference type="ARBA" id="ARBA00001973"/>
    </source>
</evidence>
<accession>A0ABR1US72</accession>
<evidence type="ECO:0000313" key="13">
    <source>
        <dbReference type="Proteomes" id="UP001446871"/>
    </source>
</evidence>
<evidence type="ECO:0000256" key="7">
    <source>
        <dbReference type="ARBA" id="ARBA00023033"/>
    </source>
</evidence>
<dbReference type="Pfam" id="PF00264">
    <property type="entry name" value="Tyrosinase"/>
    <property type="match status" value="1"/>
</dbReference>
<dbReference type="EC" id="1.14.18.1" evidence="3"/>
<comment type="cofactor">
    <cofactor evidence="1">
        <name>Cu(2+)</name>
        <dbReference type="ChEBI" id="CHEBI:29036"/>
    </cofactor>
</comment>
<organism evidence="12 13">
    <name type="scientific">Apiospora saccharicola</name>
    <dbReference type="NCBI Taxonomy" id="335842"/>
    <lineage>
        <taxon>Eukaryota</taxon>
        <taxon>Fungi</taxon>
        <taxon>Dikarya</taxon>
        <taxon>Ascomycota</taxon>
        <taxon>Pezizomycotina</taxon>
        <taxon>Sordariomycetes</taxon>
        <taxon>Xylariomycetidae</taxon>
        <taxon>Amphisphaeriales</taxon>
        <taxon>Apiosporaceae</taxon>
        <taxon>Apiospora</taxon>
    </lineage>
</organism>
<comment type="similarity">
    <text evidence="2">Belongs to the tyrosinase family.</text>
</comment>
<evidence type="ECO:0000256" key="9">
    <source>
        <dbReference type="ARBA" id="ARBA00048233"/>
    </source>
</evidence>
<keyword evidence="6" id="KW-0186">Copper</keyword>
<dbReference type="InterPro" id="IPR041640">
    <property type="entry name" value="Tyrosinase_C"/>
</dbReference>
<proteinExistence type="inferred from homology"/>
<evidence type="ECO:0000256" key="5">
    <source>
        <dbReference type="ARBA" id="ARBA00023002"/>
    </source>
</evidence>
<gene>
    <name evidence="12" type="ORF">PG996_010623</name>
</gene>
<evidence type="ECO:0000256" key="3">
    <source>
        <dbReference type="ARBA" id="ARBA00011906"/>
    </source>
</evidence>
<comment type="caution">
    <text evidence="12">The sequence shown here is derived from an EMBL/GenBank/DDBJ whole genome shotgun (WGS) entry which is preliminary data.</text>
</comment>
<dbReference type="EMBL" id="JAQQWM010000006">
    <property type="protein sequence ID" value="KAK8060693.1"/>
    <property type="molecule type" value="Genomic_DNA"/>
</dbReference>
<dbReference type="Proteomes" id="UP001446871">
    <property type="component" value="Unassembled WGS sequence"/>
</dbReference>
<comment type="catalytic activity">
    <reaction evidence="9">
        <text>2 L-dopa + O2 = 2 L-dopaquinone + 2 H2O</text>
        <dbReference type="Rhea" id="RHEA:34287"/>
        <dbReference type="ChEBI" id="CHEBI:15377"/>
        <dbReference type="ChEBI" id="CHEBI:15379"/>
        <dbReference type="ChEBI" id="CHEBI:57504"/>
        <dbReference type="ChEBI" id="CHEBI:57924"/>
        <dbReference type="EC" id="1.14.18.1"/>
    </reaction>
</comment>
<reference evidence="12 13" key="1">
    <citation type="submission" date="2023-01" db="EMBL/GenBank/DDBJ databases">
        <title>Analysis of 21 Apiospora genomes using comparative genomics revels a genus with tremendous synthesis potential of carbohydrate active enzymes and secondary metabolites.</title>
        <authorList>
            <person name="Sorensen T."/>
        </authorList>
    </citation>
    <scope>NUCLEOTIDE SEQUENCE [LARGE SCALE GENOMIC DNA]</scope>
    <source>
        <strain evidence="12 13">CBS 83171</strain>
    </source>
</reference>